<gene>
    <name evidence="2" type="ORF">Tco_0940483</name>
</gene>
<organism evidence="2 3">
    <name type="scientific">Tanacetum coccineum</name>
    <dbReference type="NCBI Taxonomy" id="301880"/>
    <lineage>
        <taxon>Eukaryota</taxon>
        <taxon>Viridiplantae</taxon>
        <taxon>Streptophyta</taxon>
        <taxon>Embryophyta</taxon>
        <taxon>Tracheophyta</taxon>
        <taxon>Spermatophyta</taxon>
        <taxon>Magnoliopsida</taxon>
        <taxon>eudicotyledons</taxon>
        <taxon>Gunneridae</taxon>
        <taxon>Pentapetalae</taxon>
        <taxon>asterids</taxon>
        <taxon>campanulids</taxon>
        <taxon>Asterales</taxon>
        <taxon>Asteraceae</taxon>
        <taxon>Asteroideae</taxon>
        <taxon>Anthemideae</taxon>
        <taxon>Anthemidinae</taxon>
        <taxon>Tanacetum</taxon>
    </lineage>
</organism>
<dbReference type="EMBL" id="BQNB010015490">
    <property type="protein sequence ID" value="GJT40618.1"/>
    <property type="molecule type" value="Genomic_DNA"/>
</dbReference>
<reference evidence="2" key="1">
    <citation type="journal article" date="2022" name="Int. J. Mol. Sci.">
        <title>Draft Genome of Tanacetum Coccineum: Genomic Comparison of Closely Related Tanacetum-Family Plants.</title>
        <authorList>
            <person name="Yamashiro T."/>
            <person name="Shiraishi A."/>
            <person name="Nakayama K."/>
            <person name="Satake H."/>
        </authorList>
    </citation>
    <scope>NUCLEOTIDE SEQUENCE</scope>
</reference>
<dbReference type="Pfam" id="PF07727">
    <property type="entry name" value="RVT_2"/>
    <property type="match status" value="2"/>
</dbReference>
<dbReference type="Proteomes" id="UP001151760">
    <property type="component" value="Unassembled WGS sequence"/>
</dbReference>
<feature type="domain" description="Reverse transcriptase Ty1/copia-type" evidence="1">
    <location>
        <begin position="81"/>
        <end position="161"/>
    </location>
</feature>
<evidence type="ECO:0000259" key="1">
    <source>
        <dbReference type="Pfam" id="PF07727"/>
    </source>
</evidence>
<proteinExistence type="predicted"/>
<sequence length="254" mass="28846">MPRPTDANIIEGVDVDDIFSPVVKPDTIRTVLSLATFRHWSVHQLDVKNAFLHVNLSETVYMHQLLGFRDSAHPDYGTDTAYLLLYVDDNVLITSSETLLQQIIASLHQKFSMTDLGSLNYFLGITVTHDSSGVFLSQRKYAAEILERAHMANCNPSRTPVDTESKLRDDGDPVFDPTFIRVLQALKRISRYVRGTLDDGFQLFLSSTTSLVAYSNADWVTNISKIDKNRAKKDKTEHEIRKAWENEAKDIFHL</sequence>
<evidence type="ECO:0000313" key="2">
    <source>
        <dbReference type="EMBL" id="GJT40618.1"/>
    </source>
</evidence>
<keyword evidence="3" id="KW-1185">Reference proteome</keyword>
<accession>A0ABQ5DQP9</accession>
<feature type="domain" description="Reverse transcriptase Ty1/copia-type" evidence="1">
    <location>
        <begin position="10"/>
        <end position="71"/>
    </location>
</feature>
<dbReference type="InterPro" id="IPR013103">
    <property type="entry name" value="RVT_2"/>
</dbReference>
<reference evidence="2" key="2">
    <citation type="submission" date="2022-01" db="EMBL/GenBank/DDBJ databases">
        <authorList>
            <person name="Yamashiro T."/>
            <person name="Shiraishi A."/>
            <person name="Satake H."/>
            <person name="Nakayama K."/>
        </authorList>
    </citation>
    <scope>NUCLEOTIDE SEQUENCE</scope>
</reference>
<protein>
    <submittedName>
        <fullName evidence="2">Ribonuclease H-like domain-containing protein</fullName>
    </submittedName>
</protein>
<name>A0ABQ5DQP9_9ASTR</name>
<comment type="caution">
    <text evidence="2">The sequence shown here is derived from an EMBL/GenBank/DDBJ whole genome shotgun (WGS) entry which is preliminary data.</text>
</comment>
<dbReference type="SUPFAM" id="SSF56672">
    <property type="entry name" value="DNA/RNA polymerases"/>
    <property type="match status" value="1"/>
</dbReference>
<dbReference type="InterPro" id="IPR043502">
    <property type="entry name" value="DNA/RNA_pol_sf"/>
</dbReference>
<evidence type="ECO:0000313" key="3">
    <source>
        <dbReference type="Proteomes" id="UP001151760"/>
    </source>
</evidence>